<name>A0AAU6W236_9VIRU</name>
<organism evidence="1">
    <name type="scientific">Pseudomonas phage Orimi01</name>
    <dbReference type="NCBI Taxonomy" id="3138541"/>
    <lineage>
        <taxon>Viruses</taxon>
    </lineage>
</organism>
<gene>
    <name evidence="1" type="ORF">Orimi01_00025</name>
</gene>
<reference evidence="1" key="1">
    <citation type="journal article" date="2024" name="J. Gen. Virol.">
        <title>Novel phages of Pseudomonas syringae unveil numerous potential auxiliary metabolic genes.</title>
        <authorList>
            <person name="Feltin C."/>
            <person name="Garneau J.R."/>
            <person name="Morris C.E."/>
            <person name="Berard A."/>
            <person name="Torres-Barcelo C."/>
        </authorList>
    </citation>
    <scope>NUCLEOTIDE SEQUENCE</scope>
</reference>
<evidence type="ECO:0000313" key="1">
    <source>
        <dbReference type="EMBL" id="XAI70682.1"/>
    </source>
</evidence>
<evidence type="ECO:0008006" key="2">
    <source>
        <dbReference type="Google" id="ProtNLM"/>
    </source>
</evidence>
<dbReference type="Pfam" id="PF22759">
    <property type="entry name" value="E217_GP41"/>
    <property type="match status" value="1"/>
</dbReference>
<protein>
    <recommendedName>
        <fullName evidence="2">Tail protein</fullName>
    </recommendedName>
</protein>
<accession>A0AAU6W236</accession>
<dbReference type="EMBL" id="PP179326">
    <property type="protein sequence ID" value="XAI70682.1"/>
    <property type="molecule type" value="Genomic_DNA"/>
</dbReference>
<dbReference type="InterPro" id="IPR054496">
    <property type="entry name" value="E217_GP41"/>
</dbReference>
<proteinExistence type="predicted"/>
<sequence>MGQQMGSSFQRRRLRITFKLAAGTFTREGEPDTAIFEDYRSQVDIDAPGGYQFATCRMRIFGIDALTMNRLTVINYQNLDFLRNSIQIEASDEDGQFTSIFLGEIYIAQPDYAGAPDVPFIVEARSGLIGSLKPSQANSFPGSQKVSAIMSRLAAELGVSLEDNGVTQTVTDMYLAGSALHKVQVIAEAARIQYWYLPEQGLLAIAPMGVARRSESISYTLNNGLVGWPTKTHVGIAFTALFRPSTYHGCKILMEQDVIACNGEWYIISISHRLESETPGGAWFTHFVATPQNTTIRSR</sequence>